<feature type="active site" evidence="7">
    <location>
        <position position="132"/>
    </location>
</feature>
<protein>
    <recommendedName>
        <fullName evidence="1 7">4-diphosphocytidyl-2-C-methyl-D-erythritol kinase</fullName>
        <shortName evidence="7">CMK</shortName>
        <ecNumber evidence="7">2.7.1.148</ecNumber>
    </recommendedName>
    <alternativeName>
        <fullName evidence="7">4-(cytidine-5'-diphospho)-2-C-methyl-D-erythritol kinase</fullName>
    </alternativeName>
</protein>
<sequence length="264" mass="30002">MEYKYKSYAKINSYLNVMSKLDNGYHEILTHFQIIDLYDEVSFKESDSLLIASNEETIKDNNSITKTIKWFNEKYGVNQKFEAKIKKSIPIGAGLGGGSSNAAIALRFLAEFHNIQIKDIDNTEIALALGADVPVFVHKKSCYASGIGDILGKSSFNSSEYLLICPQIFVSTQNLYKSTYLKFQNIENKEINSFLSVLIEENKEFKDFYDLLRSQLPNKTFEKLKLSGTGSTLFLQNPSEGEKEIINEKIGKNFRIFLTKGLEY</sequence>
<dbReference type="EC" id="2.7.1.148" evidence="7"/>
<dbReference type="Gene3D" id="3.30.230.10">
    <property type="match status" value="1"/>
</dbReference>
<evidence type="ECO:0000256" key="2">
    <source>
        <dbReference type="ARBA" id="ARBA00022679"/>
    </source>
</evidence>
<dbReference type="SUPFAM" id="SSF54211">
    <property type="entry name" value="Ribosomal protein S5 domain 2-like"/>
    <property type="match status" value="1"/>
</dbReference>
<evidence type="ECO:0000256" key="5">
    <source>
        <dbReference type="ARBA" id="ARBA00022840"/>
    </source>
</evidence>
<dbReference type="InterPro" id="IPR036554">
    <property type="entry name" value="GHMP_kinase_C_sf"/>
</dbReference>
<dbReference type="InterPro" id="IPR006204">
    <property type="entry name" value="GHMP_kinase_N_dom"/>
</dbReference>
<comment type="pathway">
    <text evidence="7">Isoprenoid biosynthesis; isopentenyl diphosphate biosynthesis via DXP pathway; isopentenyl diphosphate from 1-deoxy-D-xylulose 5-phosphate: step 3/6.</text>
</comment>
<reference evidence="9" key="1">
    <citation type="submission" date="2010-01" db="EMBL/GenBank/DDBJ databases">
        <title>Genome fragments of uncultured bacteria from the North Pacific subtropical Gyre.</title>
        <authorList>
            <person name="Pham V.D."/>
            <person name="Delong E.F."/>
        </authorList>
    </citation>
    <scope>NUCLEOTIDE SEQUENCE</scope>
</reference>
<keyword evidence="4 7" id="KW-0418">Kinase</keyword>
<feature type="binding site" evidence="7">
    <location>
        <begin position="90"/>
        <end position="100"/>
    </location>
    <ligand>
        <name>ATP</name>
        <dbReference type="ChEBI" id="CHEBI:30616"/>
    </ligand>
</feature>
<comment type="function">
    <text evidence="7">Catalyzes the phosphorylation of the position 2 hydroxy group of 4-diphosphocytidyl-2C-methyl-D-erythritol.</text>
</comment>
<feature type="active site" evidence="7">
    <location>
        <position position="10"/>
    </location>
</feature>
<dbReference type="InterPro" id="IPR004424">
    <property type="entry name" value="IspE"/>
</dbReference>
<keyword evidence="5 7" id="KW-0067">ATP-binding</keyword>
<name>E7C6Q7_9GAMM</name>
<dbReference type="GO" id="GO:0005524">
    <property type="term" value="F:ATP binding"/>
    <property type="evidence" value="ECO:0007669"/>
    <property type="project" value="UniProtKB-UniRule"/>
</dbReference>
<evidence type="ECO:0000256" key="1">
    <source>
        <dbReference type="ARBA" id="ARBA00017473"/>
    </source>
</evidence>
<dbReference type="SUPFAM" id="SSF55060">
    <property type="entry name" value="GHMP Kinase, C-terminal domain"/>
    <property type="match status" value="1"/>
</dbReference>
<dbReference type="PIRSF" id="PIRSF010376">
    <property type="entry name" value="IspE"/>
    <property type="match status" value="1"/>
</dbReference>
<evidence type="ECO:0000256" key="3">
    <source>
        <dbReference type="ARBA" id="ARBA00022741"/>
    </source>
</evidence>
<organism evidence="9">
    <name type="scientific">uncultured gamma proteobacterium HF0770_09E07</name>
    <dbReference type="NCBI Taxonomy" id="723576"/>
    <lineage>
        <taxon>Bacteria</taxon>
        <taxon>Pseudomonadati</taxon>
        <taxon>Pseudomonadota</taxon>
        <taxon>Gammaproteobacteria</taxon>
        <taxon>environmental samples</taxon>
    </lineage>
</organism>
<dbReference type="UniPathway" id="UPA00056">
    <property type="reaction ID" value="UER00094"/>
</dbReference>
<dbReference type="Pfam" id="PF00288">
    <property type="entry name" value="GHMP_kinases_N"/>
    <property type="match status" value="1"/>
</dbReference>
<dbReference type="PANTHER" id="PTHR43527:SF2">
    <property type="entry name" value="4-DIPHOSPHOCYTIDYL-2-C-METHYL-D-ERYTHRITOL KINASE, CHLOROPLASTIC"/>
    <property type="match status" value="1"/>
</dbReference>
<keyword evidence="2 7" id="KW-0808">Transferase</keyword>
<dbReference type="InterPro" id="IPR020568">
    <property type="entry name" value="Ribosomal_Su5_D2-typ_SF"/>
</dbReference>
<dbReference type="NCBIfam" id="TIGR00154">
    <property type="entry name" value="ispE"/>
    <property type="match status" value="1"/>
</dbReference>
<gene>
    <name evidence="7" type="primary">ispE</name>
</gene>
<dbReference type="GO" id="GO:0016114">
    <property type="term" value="P:terpenoid biosynthetic process"/>
    <property type="evidence" value="ECO:0007669"/>
    <property type="project" value="UniProtKB-UniRule"/>
</dbReference>
<evidence type="ECO:0000313" key="9">
    <source>
        <dbReference type="EMBL" id="ADI23131.1"/>
    </source>
</evidence>
<dbReference type="InterPro" id="IPR014721">
    <property type="entry name" value="Ribsml_uS5_D2-typ_fold_subgr"/>
</dbReference>
<keyword evidence="6 7" id="KW-0414">Isoprene biosynthesis</keyword>
<dbReference type="Gene3D" id="3.30.70.890">
    <property type="entry name" value="GHMP kinase, C-terminal domain"/>
    <property type="match status" value="1"/>
</dbReference>
<evidence type="ECO:0000256" key="7">
    <source>
        <dbReference type="HAMAP-Rule" id="MF_00061"/>
    </source>
</evidence>
<dbReference type="EMBL" id="GU568006">
    <property type="protein sequence ID" value="ADI23131.1"/>
    <property type="molecule type" value="Genomic_DNA"/>
</dbReference>
<dbReference type="HAMAP" id="MF_00061">
    <property type="entry name" value="IspE"/>
    <property type="match status" value="1"/>
</dbReference>
<keyword evidence="3 7" id="KW-0547">Nucleotide-binding</keyword>
<comment type="catalytic activity">
    <reaction evidence="7">
        <text>4-CDP-2-C-methyl-D-erythritol + ATP = 4-CDP-2-C-methyl-D-erythritol 2-phosphate + ADP + H(+)</text>
        <dbReference type="Rhea" id="RHEA:18437"/>
        <dbReference type="ChEBI" id="CHEBI:15378"/>
        <dbReference type="ChEBI" id="CHEBI:30616"/>
        <dbReference type="ChEBI" id="CHEBI:57823"/>
        <dbReference type="ChEBI" id="CHEBI:57919"/>
        <dbReference type="ChEBI" id="CHEBI:456216"/>
        <dbReference type="EC" id="2.7.1.148"/>
    </reaction>
</comment>
<dbReference type="GO" id="GO:0050515">
    <property type="term" value="F:4-(cytidine 5'-diphospho)-2-C-methyl-D-erythritol kinase activity"/>
    <property type="evidence" value="ECO:0007669"/>
    <property type="project" value="UniProtKB-UniRule"/>
</dbReference>
<comment type="similarity">
    <text evidence="7">Belongs to the GHMP kinase family. IspE subfamily.</text>
</comment>
<accession>E7C6Q7</accession>
<dbReference type="PANTHER" id="PTHR43527">
    <property type="entry name" value="4-DIPHOSPHOCYTIDYL-2-C-METHYL-D-ERYTHRITOL KINASE, CHLOROPLASTIC"/>
    <property type="match status" value="1"/>
</dbReference>
<evidence type="ECO:0000259" key="8">
    <source>
        <dbReference type="Pfam" id="PF00288"/>
    </source>
</evidence>
<dbReference type="GO" id="GO:0019288">
    <property type="term" value="P:isopentenyl diphosphate biosynthetic process, methylerythritol 4-phosphate pathway"/>
    <property type="evidence" value="ECO:0007669"/>
    <property type="project" value="UniProtKB-UniRule"/>
</dbReference>
<evidence type="ECO:0000256" key="4">
    <source>
        <dbReference type="ARBA" id="ARBA00022777"/>
    </source>
</evidence>
<evidence type="ECO:0000256" key="6">
    <source>
        <dbReference type="ARBA" id="ARBA00023229"/>
    </source>
</evidence>
<proteinExistence type="inferred from homology"/>
<feature type="domain" description="GHMP kinase N-terminal" evidence="8">
    <location>
        <begin position="62"/>
        <end position="139"/>
    </location>
</feature>
<dbReference type="AlphaFoldDB" id="E7C6Q7"/>